<reference evidence="1" key="1">
    <citation type="submission" date="2021-08" db="EMBL/GenBank/DDBJ databases">
        <title>The first chromosome-level gecko genome reveals the dynamic sex chromosomes of Neotropical dwarf geckos (Sphaerodactylidae: Sphaerodactylus).</title>
        <authorList>
            <person name="Pinto B.J."/>
            <person name="Keating S.E."/>
            <person name="Gamble T."/>
        </authorList>
    </citation>
    <scope>NUCLEOTIDE SEQUENCE</scope>
    <source>
        <strain evidence="1">TG3544</strain>
    </source>
</reference>
<comment type="caution">
    <text evidence="1">The sequence shown here is derived from an EMBL/GenBank/DDBJ whole genome shotgun (WGS) entry which is preliminary data.</text>
</comment>
<dbReference type="Proteomes" id="UP000827872">
    <property type="component" value="Linkage Group LG03"/>
</dbReference>
<protein>
    <submittedName>
        <fullName evidence="1">Uncharacterized protein</fullName>
    </submittedName>
</protein>
<name>A0ACB8EJX4_9SAUR</name>
<proteinExistence type="predicted"/>
<gene>
    <name evidence="1" type="ORF">K3G42_025174</name>
</gene>
<evidence type="ECO:0000313" key="1">
    <source>
        <dbReference type="EMBL" id="KAH7992627.1"/>
    </source>
</evidence>
<accession>A0ACB8EJX4</accession>
<dbReference type="EMBL" id="CM037616">
    <property type="protein sequence ID" value="KAH7992627.1"/>
    <property type="molecule type" value="Genomic_DNA"/>
</dbReference>
<keyword evidence="2" id="KW-1185">Reference proteome</keyword>
<evidence type="ECO:0000313" key="2">
    <source>
        <dbReference type="Proteomes" id="UP000827872"/>
    </source>
</evidence>
<sequence>MTDKTTALLGIFKSTVSRSHHVHSSHSSFPCSWRQQQGHVQMVSTPLTYFTHYKTKTEYIFSHFVHIAAVIVPEFKIRKKKSPCIKKARLSKLTVLLSP</sequence>
<organism evidence="1 2">
    <name type="scientific">Sphaerodactylus townsendi</name>
    <dbReference type="NCBI Taxonomy" id="933632"/>
    <lineage>
        <taxon>Eukaryota</taxon>
        <taxon>Metazoa</taxon>
        <taxon>Chordata</taxon>
        <taxon>Craniata</taxon>
        <taxon>Vertebrata</taxon>
        <taxon>Euteleostomi</taxon>
        <taxon>Lepidosauria</taxon>
        <taxon>Squamata</taxon>
        <taxon>Bifurcata</taxon>
        <taxon>Gekkota</taxon>
        <taxon>Sphaerodactylidae</taxon>
        <taxon>Sphaerodactylus</taxon>
    </lineage>
</organism>